<organism evidence="2 3">
    <name type="scientific">Aspergillus versicolor CBS 583.65</name>
    <dbReference type="NCBI Taxonomy" id="1036611"/>
    <lineage>
        <taxon>Eukaryota</taxon>
        <taxon>Fungi</taxon>
        <taxon>Dikarya</taxon>
        <taxon>Ascomycota</taxon>
        <taxon>Pezizomycotina</taxon>
        <taxon>Eurotiomycetes</taxon>
        <taxon>Eurotiomycetidae</taxon>
        <taxon>Eurotiales</taxon>
        <taxon>Aspergillaceae</taxon>
        <taxon>Aspergillus</taxon>
        <taxon>Aspergillus subgen. Nidulantes</taxon>
    </lineage>
</organism>
<keyword evidence="3" id="KW-1185">Reference proteome</keyword>
<dbReference type="AlphaFoldDB" id="A0A1L9PAL0"/>
<evidence type="ECO:0000313" key="2">
    <source>
        <dbReference type="EMBL" id="OJI98484.1"/>
    </source>
</evidence>
<name>A0A1L9PAL0_ASPVE</name>
<keyword evidence="1" id="KW-1133">Transmembrane helix</keyword>
<dbReference type="RefSeq" id="XP_040664247.1">
    <property type="nucleotide sequence ID" value="XM_040816820.1"/>
</dbReference>
<accession>A0A1L9PAL0</accession>
<keyword evidence="1" id="KW-0472">Membrane</keyword>
<proteinExistence type="predicted"/>
<keyword evidence="1" id="KW-0812">Transmembrane</keyword>
<feature type="transmembrane region" description="Helical" evidence="1">
    <location>
        <begin position="21"/>
        <end position="39"/>
    </location>
</feature>
<reference evidence="3" key="1">
    <citation type="journal article" date="2017" name="Genome Biol.">
        <title>Comparative genomics reveals high biological diversity and specific adaptations in the industrially and medically important fungal genus Aspergillus.</title>
        <authorList>
            <person name="de Vries R.P."/>
            <person name="Riley R."/>
            <person name="Wiebenga A."/>
            <person name="Aguilar-Osorio G."/>
            <person name="Amillis S."/>
            <person name="Uchima C.A."/>
            <person name="Anderluh G."/>
            <person name="Asadollahi M."/>
            <person name="Askin M."/>
            <person name="Barry K."/>
            <person name="Battaglia E."/>
            <person name="Bayram O."/>
            <person name="Benocci T."/>
            <person name="Braus-Stromeyer S.A."/>
            <person name="Caldana C."/>
            <person name="Canovas D."/>
            <person name="Cerqueira G.C."/>
            <person name="Chen F."/>
            <person name="Chen W."/>
            <person name="Choi C."/>
            <person name="Clum A."/>
            <person name="Dos Santos R.A."/>
            <person name="Damasio A.R."/>
            <person name="Diallinas G."/>
            <person name="Emri T."/>
            <person name="Fekete E."/>
            <person name="Flipphi M."/>
            <person name="Freyberg S."/>
            <person name="Gallo A."/>
            <person name="Gournas C."/>
            <person name="Habgood R."/>
            <person name="Hainaut M."/>
            <person name="Harispe M.L."/>
            <person name="Henrissat B."/>
            <person name="Hilden K.S."/>
            <person name="Hope R."/>
            <person name="Hossain A."/>
            <person name="Karabika E."/>
            <person name="Karaffa L."/>
            <person name="Karanyi Z."/>
            <person name="Krasevec N."/>
            <person name="Kuo A."/>
            <person name="Kusch H."/>
            <person name="LaButti K."/>
            <person name="Lagendijk E.L."/>
            <person name="Lapidus A."/>
            <person name="Levasseur A."/>
            <person name="Lindquist E."/>
            <person name="Lipzen A."/>
            <person name="Logrieco A.F."/>
            <person name="MacCabe A."/>
            <person name="Maekelae M.R."/>
            <person name="Malavazi I."/>
            <person name="Melin P."/>
            <person name="Meyer V."/>
            <person name="Mielnichuk N."/>
            <person name="Miskei M."/>
            <person name="Molnar A.P."/>
            <person name="Mule G."/>
            <person name="Ngan C.Y."/>
            <person name="Orejas M."/>
            <person name="Orosz E."/>
            <person name="Ouedraogo J.P."/>
            <person name="Overkamp K.M."/>
            <person name="Park H.-S."/>
            <person name="Perrone G."/>
            <person name="Piumi F."/>
            <person name="Punt P.J."/>
            <person name="Ram A.F."/>
            <person name="Ramon A."/>
            <person name="Rauscher S."/>
            <person name="Record E."/>
            <person name="Riano-Pachon D.M."/>
            <person name="Robert V."/>
            <person name="Roehrig J."/>
            <person name="Ruller R."/>
            <person name="Salamov A."/>
            <person name="Salih N.S."/>
            <person name="Samson R.A."/>
            <person name="Sandor E."/>
            <person name="Sanguinetti M."/>
            <person name="Schuetze T."/>
            <person name="Sepcic K."/>
            <person name="Shelest E."/>
            <person name="Sherlock G."/>
            <person name="Sophianopoulou V."/>
            <person name="Squina F.M."/>
            <person name="Sun H."/>
            <person name="Susca A."/>
            <person name="Todd R.B."/>
            <person name="Tsang A."/>
            <person name="Unkles S.E."/>
            <person name="van de Wiele N."/>
            <person name="van Rossen-Uffink D."/>
            <person name="Oliveira J.V."/>
            <person name="Vesth T.C."/>
            <person name="Visser J."/>
            <person name="Yu J.-H."/>
            <person name="Zhou M."/>
            <person name="Andersen M.R."/>
            <person name="Archer D.B."/>
            <person name="Baker S.E."/>
            <person name="Benoit I."/>
            <person name="Brakhage A.A."/>
            <person name="Braus G.H."/>
            <person name="Fischer R."/>
            <person name="Frisvad J.C."/>
            <person name="Goldman G.H."/>
            <person name="Houbraken J."/>
            <person name="Oakley B."/>
            <person name="Pocsi I."/>
            <person name="Scazzocchio C."/>
            <person name="Seiboth B."/>
            <person name="vanKuyk P.A."/>
            <person name="Wortman J."/>
            <person name="Dyer P.S."/>
            <person name="Grigoriev I.V."/>
        </authorList>
    </citation>
    <scope>NUCLEOTIDE SEQUENCE [LARGE SCALE GENOMIC DNA]</scope>
    <source>
        <strain evidence="3">CBS 583.65</strain>
    </source>
</reference>
<gene>
    <name evidence="2" type="ORF">ASPVEDRAFT_80130</name>
</gene>
<dbReference type="Proteomes" id="UP000184073">
    <property type="component" value="Unassembled WGS sequence"/>
</dbReference>
<sequence length="81" mass="8902">MSTKEGDSIGRVGALGGRSNCMLLLSAFLDFIAASNLSFGPWASEGWLYSLIGSAERVWDALIGRVPTCYPFMFFDWLETT</sequence>
<dbReference type="GeneID" id="63732331"/>
<dbReference type="VEuPathDB" id="FungiDB:ASPVEDRAFT_80130"/>
<dbReference type="EMBL" id="KV878126">
    <property type="protein sequence ID" value="OJI98484.1"/>
    <property type="molecule type" value="Genomic_DNA"/>
</dbReference>
<protein>
    <submittedName>
        <fullName evidence="2">Uncharacterized protein</fullName>
    </submittedName>
</protein>
<evidence type="ECO:0000313" key="3">
    <source>
        <dbReference type="Proteomes" id="UP000184073"/>
    </source>
</evidence>
<evidence type="ECO:0000256" key="1">
    <source>
        <dbReference type="SAM" id="Phobius"/>
    </source>
</evidence>